<feature type="transmembrane region" description="Helical" evidence="5">
    <location>
        <begin position="83"/>
        <end position="104"/>
    </location>
</feature>
<evidence type="ECO:0000256" key="3">
    <source>
        <dbReference type="ARBA" id="ARBA00022989"/>
    </source>
</evidence>
<evidence type="ECO:0000256" key="2">
    <source>
        <dbReference type="ARBA" id="ARBA00022692"/>
    </source>
</evidence>
<keyword evidence="3 5" id="KW-1133">Transmembrane helix</keyword>
<evidence type="ECO:0000256" key="5">
    <source>
        <dbReference type="SAM" id="Phobius"/>
    </source>
</evidence>
<feature type="transmembrane region" description="Helical" evidence="5">
    <location>
        <begin position="18"/>
        <end position="36"/>
    </location>
</feature>
<comment type="subcellular location">
    <subcellularLocation>
        <location evidence="1">Membrane</location>
        <topology evidence="1">Multi-pass membrane protein</topology>
    </subcellularLocation>
</comment>
<evidence type="ECO:0000256" key="4">
    <source>
        <dbReference type="ARBA" id="ARBA00023136"/>
    </source>
</evidence>
<dbReference type="InterPro" id="IPR032808">
    <property type="entry name" value="DoxX"/>
</dbReference>
<name>A0A4U6RS81_BRAEL</name>
<dbReference type="Pfam" id="PF07681">
    <property type="entry name" value="DoxX"/>
    <property type="match status" value="1"/>
</dbReference>
<accession>A0A4U6RS81</accession>
<dbReference type="GO" id="GO:0016020">
    <property type="term" value="C:membrane"/>
    <property type="evidence" value="ECO:0007669"/>
    <property type="project" value="UniProtKB-SubCell"/>
</dbReference>
<feature type="transmembrane region" description="Helical" evidence="5">
    <location>
        <begin position="116"/>
        <end position="134"/>
    </location>
</feature>
<dbReference type="RefSeq" id="WP_137482449.1">
    <property type="nucleotide sequence ID" value="NZ_SZZP01000022.1"/>
</dbReference>
<proteinExistence type="predicted"/>
<dbReference type="AlphaFoldDB" id="A0A4U6RS81"/>
<dbReference type="EMBL" id="SZZP01000022">
    <property type="protein sequence ID" value="TKV77667.1"/>
    <property type="molecule type" value="Genomic_DNA"/>
</dbReference>
<reference evidence="6 7" key="1">
    <citation type="submission" date="2019-05" db="EMBL/GenBank/DDBJ databases">
        <title>Draft Genome of Bradyrhizobium elkanii strain SEMIA 938, Used in Commercial Inoculants for Lupinus spp. in Brazil.</title>
        <authorList>
            <person name="Hungria M."/>
            <person name="Delamuta J.R.M."/>
            <person name="Ribeiro R.A."/>
            <person name="Nogueira M.A."/>
        </authorList>
    </citation>
    <scope>NUCLEOTIDE SEQUENCE [LARGE SCALE GENOMIC DNA]</scope>
    <source>
        <strain evidence="6 7">Semia 938</strain>
    </source>
</reference>
<keyword evidence="4 5" id="KW-0472">Membrane</keyword>
<organism evidence="6 7">
    <name type="scientific">Bradyrhizobium elkanii</name>
    <dbReference type="NCBI Taxonomy" id="29448"/>
    <lineage>
        <taxon>Bacteria</taxon>
        <taxon>Pseudomonadati</taxon>
        <taxon>Pseudomonadota</taxon>
        <taxon>Alphaproteobacteria</taxon>
        <taxon>Hyphomicrobiales</taxon>
        <taxon>Nitrobacteraceae</taxon>
        <taxon>Bradyrhizobium</taxon>
    </lineage>
</organism>
<keyword evidence="2 5" id="KW-0812">Transmembrane</keyword>
<evidence type="ECO:0000313" key="6">
    <source>
        <dbReference type="EMBL" id="TKV77667.1"/>
    </source>
</evidence>
<sequence>MASGGSPNLISTILRWPLLWHAARLALVSAYLLGGLTKLLDFASAAAEQEHFGLHPGWLWAATAIVVELGGSLLVVINRFVWLGAGGLGVLTFVAMITANAFWTMVGHERFMAANAFFEHLGLISGLIIVSIVADPASFSPSRAARSQAFQGVSE</sequence>
<feature type="transmembrane region" description="Helical" evidence="5">
    <location>
        <begin position="57"/>
        <end position="77"/>
    </location>
</feature>
<comment type="caution">
    <text evidence="6">The sequence shown here is derived from an EMBL/GenBank/DDBJ whole genome shotgun (WGS) entry which is preliminary data.</text>
</comment>
<protein>
    <submittedName>
        <fullName evidence="6">DoxX family protein</fullName>
    </submittedName>
</protein>
<evidence type="ECO:0000313" key="7">
    <source>
        <dbReference type="Proteomes" id="UP000305095"/>
    </source>
</evidence>
<gene>
    <name evidence="6" type="ORF">FDV58_30695</name>
</gene>
<evidence type="ECO:0000256" key="1">
    <source>
        <dbReference type="ARBA" id="ARBA00004141"/>
    </source>
</evidence>
<dbReference type="Proteomes" id="UP000305095">
    <property type="component" value="Unassembled WGS sequence"/>
</dbReference>